<evidence type="ECO:0000259" key="18">
    <source>
        <dbReference type="PROSITE" id="PS50156"/>
    </source>
</evidence>
<protein>
    <recommendedName>
        <fullName evidence="4">Sterol regulatory element-binding protein cleavage-activating protein</fullName>
    </recommendedName>
</protein>
<name>A0A316YTZ3_9BASI</name>
<feature type="compositionally biased region" description="Polar residues" evidence="16">
    <location>
        <begin position="1243"/>
        <end position="1252"/>
    </location>
</feature>
<proteinExistence type="inferred from homology"/>
<dbReference type="InterPro" id="IPR036322">
    <property type="entry name" value="WD40_repeat_dom_sf"/>
</dbReference>
<dbReference type="RefSeq" id="XP_025379889.1">
    <property type="nucleotide sequence ID" value="XM_025523768.1"/>
</dbReference>
<feature type="transmembrane region" description="Helical" evidence="17">
    <location>
        <begin position="443"/>
        <end position="461"/>
    </location>
</feature>
<dbReference type="PROSITE" id="PS50156">
    <property type="entry name" value="SSD"/>
    <property type="match status" value="1"/>
</dbReference>
<evidence type="ECO:0000256" key="17">
    <source>
        <dbReference type="SAM" id="Phobius"/>
    </source>
</evidence>
<dbReference type="InterPro" id="IPR015943">
    <property type="entry name" value="WD40/YVTN_repeat-like_dom_sf"/>
</dbReference>
<keyword evidence="6 17" id="KW-0812">Transmembrane</keyword>
<evidence type="ECO:0000256" key="10">
    <source>
        <dbReference type="ARBA" id="ARBA00023034"/>
    </source>
</evidence>
<dbReference type="PANTHER" id="PTHR46378:SF1">
    <property type="entry name" value="STEROL REGULATORY ELEMENT-BINDING PROTEIN CLEAVAGE-ACTIVATING PROTEIN"/>
    <property type="match status" value="1"/>
</dbReference>
<evidence type="ECO:0000256" key="8">
    <source>
        <dbReference type="ARBA" id="ARBA00022824"/>
    </source>
</evidence>
<dbReference type="GO" id="GO:0005789">
    <property type="term" value="C:endoplasmic reticulum membrane"/>
    <property type="evidence" value="ECO:0007669"/>
    <property type="project" value="UniProtKB-SubCell"/>
</dbReference>
<keyword evidence="15" id="KW-0753">Steroid metabolism</keyword>
<dbReference type="InParanoid" id="A0A316YTZ3"/>
<dbReference type="GO" id="GO:0008202">
    <property type="term" value="P:steroid metabolic process"/>
    <property type="evidence" value="ECO:0007669"/>
    <property type="project" value="UniProtKB-KW"/>
</dbReference>
<evidence type="ECO:0000256" key="1">
    <source>
        <dbReference type="ARBA" id="ARBA00004477"/>
    </source>
</evidence>
<feature type="region of interest" description="Disordered" evidence="16">
    <location>
        <begin position="1180"/>
        <end position="1268"/>
    </location>
</feature>
<feature type="region of interest" description="Disordered" evidence="16">
    <location>
        <begin position="831"/>
        <end position="867"/>
    </location>
</feature>
<evidence type="ECO:0000256" key="9">
    <source>
        <dbReference type="ARBA" id="ARBA00022989"/>
    </source>
</evidence>
<feature type="compositionally biased region" description="Low complexity" evidence="16">
    <location>
        <begin position="1201"/>
        <end position="1215"/>
    </location>
</feature>
<dbReference type="SUPFAM" id="SSF82866">
    <property type="entry name" value="Multidrug efflux transporter AcrB transmembrane domain"/>
    <property type="match status" value="1"/>
</dbReference>
<comment type="similarity">
    <text evidence="3">Belongs to the WD repeat SCAP family.</text>
</comment>
<evidence type="ECO:0000256" key="15">
    <source>
        <dbReference type="ARBA" id="ARBA00023221"/>
    </source>
</evidence>
<feature type="transmembrane region" description="Helical" evidence="17">
    <location>
        <begin position="539"/>
        <end position="566"/>
    </location>
</feature>
<evidence type="ECO:0000256" key="4">
    <source>
        <dbReference type="ARBA" id="ARBA00019541"/>
    </source>
</evidence>
<gene>
    <name evidence="19" type="ORF">FA10DRAFT_282376</name>
</gene>
<dbReference type="GeneID" id="37045684"/>
<sequence>MTTTTPPSMMASGSTSSGLPPTTTAARQRRFAPVLATGMARPGDVGRRRRRAGVESIGAKRTMKKNRKTKAKARRTLLTNITDLPPKLVVTLERGFCRHGRYISKHPIQTLLVACLIITSLFYPAVGIYLWSSKGGPGVTRGDARSVWRSLSTPLLDSFASSGRKHHNSLRDLRMIWDDAPDLRAVDARDARSFLGAMTPSPLGLFPQPHDDGEGDGDEAAKKEEEGQKCRVVTVEHVFVTTDDVMLGLGPRYGALDVPILHSALNLQRAIEASISTNHTCVRPGQLPGEEAGENEQQQYEGGCLSLSPLSFWSHDDQALLSDLAPTSTILNSKLNLTDQGVPLSLTTTLAGRSHLFTKLPRADHLALTFFLETDEEACSKSSSREPLKRQREETESHRAWIKMLQTVTGGQVSIVRSEHKSAKELQLQFVPGLSKKTSARQGALLAMGYLAVLVWISRSLMRMRKVHSRFGLAFTGIIELIISMTLAVSVCALSGIRLTLVPWEILPFVVVVIGSENMFTLTQAVYSTPVSLTVPSRVAAGLAKVGVTVTVTVLSDVLLMATIAMVVDVRAVREFCIFAIFSLIVDYFMQMTFYVTVLSIDMQRLELADLLSQGGLDGGENDDNASVTSSSPGLASSDEGDVKKKKTPGENIIAMSCRTMWRARTARTLSLSLLLALMFGIYLYHGSGYPSHHSYPFKEQHNLSTPSSSTSSSSLTTATAFDPYSHLASEVSRAPWWHDSPSASFWQALNPADAPTIRVLVEPWTVVSLRSSGTRPNVVPFASWALFRPRVRAIIWFIKLVVLPIAGTTAILWVVLLYLLKDTELLDAQRNKSDAGEDEMRASDDDDDSDRADNGDDDDEQDDLNLSLSIGPKAHATDVELVITTGGYVVSAATDSSLSVWRPSSSMASAPTKRATAGVGGRTTVRQFPASAITALDASSEWDLVVVGFASGDVALLHLATLRPYQGPSSATTSPSRVQYLKILPPNDVGNNEARVVSVHRDGSLYARSVTKRPVAVRNAAQTEGVAWTAVDAGDCIALCSSDRRMVVGRVVDERFDVLLGVQEEPGVFFRCAALSSLSFSRASVSTSVTRGGSAMDKTIIAGTTKGTIVAWDVVSGEEVARIELNDGPVTRLKTVPSRRLAFSRGEEFSKLVDVVVASSSSMVTVLALGTSQIARVNGQQQEGLAPPSPTHLRTPMRRLGSTSNGLSNGGSLSPDPTVAQTNGFEKHQRVGSHSSRRRSFTDQTSSNFSQDSHDDHDEAVGEDEVGEVPAEIGAVVRLASVVSPRGGADIVGMQDGAAKLLGVCRRTDSLSNAYEDPSSARWEVWQMDLARLLLHQHQVGGPGPVLGGWTDQFTRRIPLDIEENLIGEAQRLSFTRIRASSVLCVENRPTPSSKRKSKLAFSFGNSVALLRVTAPLIAAIREEPSSAESLRRRKRRENGSVLASPSTPTRLSMPRR</sequence>
<feature type="compositionally biased region" description="Polar residues" evidence="16">
    <location>
        <begin position="625"/>
        <end position="635"/>
    </location>
</feature>
<dbReference type="GO" id="GO:0032936">
    <property type="term" value="C:SREBP-SCAP complex"/>
    <property type="evidence" value="ECO:0007669"/>
    <property type="project" value="TreeGrafter"/>
</dbReference>
<feature type="domain" description="SSD" evidence="18">
    <location>
        <begin position="442"/>
        <end position="601"/>
    </location>
</feature>
<evidence type="ECO:0000256" key="14">
    <source>
        <dbReference type="ARBA" id="ARBA00023180"/>
    </source>
</evidence>
<dbReference type="OrthoDB" id="6510177at2759"/>
<keyword evidence="13 17" id="KW-0472">Membrane</keyword>
<evidence type="ECO:0000313" key="19">
    <source>
        <dbReference type="EMBL" id="PWN92691.1"/>
    </source>
</evidence>
<feature type="compositionally biased region" description="Basic and acidic residues" evidence="16">
    <location>
        <begin position="831"/>
        <end position="844"/>
    </location>
</feature>
<feature type="compositionally biased region" description="Low complexity" evidence="16">
    <location>
        <begin position="1"/>
        <end position="24"/>
    </location>
</feature>
<keyword evidence="7" id="KW-0677">Repeat</keyword>
<feature type="region of interest" description="Disordered" evidence="16">
    <location>
        <begin position="1425"/>
        <end position="1458"/>
    </location>
</feature>
<organism evidence="19 20">
    <name type="scientific">Acaromyces ingoldii</name>
    <dbReference type="NCBI Taxonomy" id="215250"/>
    <lineage>
        <taxon>Eukaryota</taxon>
        <taxon>Fungi</taxon>
        <taxon>Dikarya</taxon>
        <taxon>Basidiomycota</taxon>
        <taxon>Ustilaginomycotina</taxon>
        <taxon>Exobasidiomycetes</taxon>
        <taxon>Exobasidiales</taxon>
        <taxon>Cryptobasidiaceae</taxon>
        <taxon>Acaromyces</taxon>
    </lineage>
</organism>
<dbReference type="GO" id="GO:0045540">
    <property type="term" value="P:regulation of cholesterol biosynthetic process"/>
    <property type="evidence" value="ECO:0007669"/>
    <property type="project" value="TreeGrafter"/>
</dbReference>
<dbReference type="STRING" id="215250.A0A316YTZ3"/>
<keyword evidence="9 17" id="KW-1133">Transmembrane helix</keyword>
<feature type="transmembrane region" description="Helical" evidence="17">
    <location>
        <begin position="669"/>
        <end position="686"/>
    </location>
</feature>
<keyword evidence="11" id="KW-0443">Lipid metabolism</keyword>
<evidence type="ECO:0000256" key="6">
    <source>
        <dbReference type="ARBA" id="ARBA00022692"/>
    </source>
</evidence>
<dbReference type="Proteomes" id="UP000245768">
    <property type="component" value="Unassembled WGS sequence"/>
</dbReference>
<feature type="region of interest" description="Disordered" evidence="16">
    <location>
        <begin position="1"/>
        <end position="25"/>
    </location>
</feature>
<feature type="compositionally biased region" description="Acidic residues" evidence="16">
    <location>
        <begin position="845"/>
        <end position="864"/>
    </location>
</feature>
<evidence type="ECO:0000256" key="5">
    <source>
        <dbReference type="ARBA" id="ARBA00022574"/>
    </source>
</evidence>
<dbReference type="EMBL" id="KZ819634">
    <property type="protein sequence ID" value="PWN92691.1"/>
    <property type="molecule type" value="Genomic_DNA"/>
</dbReference>
<accession>A0A316YTZ3</accession>
<keyword evidence="14" id="KW-0325">Glycoprotein</keyword>
<evidence type="ECO:0000256" key="3">
    <source>
        <dbReference type="ARBA" id="ARBA00007410"/>
    </source>
</evidence>
<evidence type="ECO:0000256" key="13">
    <source>
        <dbReference type="ARBA" id="ARBA00023136"/>
    </source>
</evidence>
<dbReference type="SUPFAM" id="SSF50978">
    <property type="entry name" value="WD40 repeat-like"/>
    <property type="match status" value="1"/>
</dbReference>
<dbReference type="Gene3D" id="2.130.10.10">
    <property type="entry name" value="YVTN repeat-like/Quinoprotein amine dehydrogenase"/>
    <property type="match status" value="1"/>
</dbReference>
<keyword evidence="10" id="KW-0333">Golgi apparatus</keyword>
<evidence type="ECO:0000256" key="7">
    <source>
        <dbReference type="ARBA" id="ARBA00022737"/>
    </source>
</evidence>
<evidence type="ECO:0000313" key="20">
    <source>
        <dbReference type="Proteomes" id="UP000245768"/>
    </source>
</evidence>
<feature type="transmembrane region" description="Helical" evidence="17">
    <location>
        <begin position="473"/>
        <end position="500"/>
    </location>
</feature>
<feature type="transmembrane region" description="Helical" evidence="17">
    <location>
        <begin position="794"/>
        <end position="821"/>
    </location>
</feature>
<keyword evidence="20" id="KW-1185">Reference proteome</keyword>
<dbReference type="InterPro" id="IPR000731">
    <property type="entry name" value="SSD"/>
</dbReference>
<evidence type="ECO:0000256" key="12">
    <source>
        <dbReference type="ARBA" id="ARBA00023121"/>
    </source>
</evidence>
<evidence type="ECO:0000256" key="16">
    <source>
        <dbReference type="SAM" id="MobiDB-lite"/>
    </source>
</evidence>
<feature type="region of interest" description="Disordered" evidence="16">
    <location>
        <begin position="619"/>
        <end position="646"/>
    </location>
</feature>
<feature type="region of interest" description="Disordered" evidence="16">
    <location>
        <begin position="203"/>
        <end position="227"/>
    </location>
</feature>
<keyword evidence="8" id="KW-0256">Endoplasmic reticulum</keyword>
<feature type="compositionally biased region" description="Polar residues" evidence="16">
    <location>
        <begin position="1443"/>
        <end position="1452"/>
    </location>
</feature>
<dbReference type="InterPro" id="IPR053958">
    <property type="entry name" value="HMGCR/SNAP/NPC1-like_SSD"/>
</dbReference>
<feature type="transmembrane region" description="Helical" evidence="17">
    <location>
        <begin position="578"/>
        <end position="598"/>
    </location>
</feature>
<keyword evidence="5" id="KW-0853">WD repeat</keyword>
<dbReference type="GO" id="GO:0032933">
    <property type="term" value="P:SREBP signaling pathway"/>
    <property type="evidence" value="ECO:0007669"/>
    <property type="project" value="InterPro"/>
</dbReference>
<dbReference type="GO" id="GO:0032934">
    <property type="term" value="F:sterol binding"/>
    <property type="evidence" value="ECO:0007669"/>
    <property type="project" value="InterPro"/>
</dbReference>
<feature type="transmembrane region" description="Helical" evidence="17">
    <location>
        <begin position="111"/>
        <end position="131"/>
    </location>
</feature>
<dbReference type="Pfam" id="PF12349">
    <property type="entry name" value="Sterol-sensing"/>
    <property type="match status" value="1"/>
</dbReference>
<keyword evidence="12" id="KW-0446">Lipid-binding</keyword>
<dbReference type="GO" id="GO:0000139">
    <property type="term" value="C:Golgi membrane"/>
    <property type="evidence" value="ECO:0007669"/>
    <property type="project" value="UniProtKB-SubCell"/>
</dbReference>
<dbReference type="InterPro" id="IPR030225">
    <property type="entry name" value="SCAP"/>
</dbReference>
<comment type="subcellular location">
    <subcellularLocation>
        <location evidence="1">Endoplasmic reticulum membrane</location>
        <topology evidence="1">Multi-pass membrane protein</topology>
    </subcellularLocation>
    <subcellularLocation>
        <location evidence="2">Golgi apparatus membrane</location>
        <topology evidence="2">Multi-pass membrane protein</topology>
    </subcellularLocation>
</comment>
<reference evidence="19 20" key="1">
    <citation type="journal article" date="2018" name="Mol. Biol. Evol.">
        <title>Broad Genomic Sampling Reveals a Smut Pathogenic Ancestry of the Fungal Clade Ustilaginomycotina.</title>
        <authorList>
            <person name="Kijpornyongpan T."/>
            <person name="Mondo S.J."/>
            <person name="Barry K."/>
            <person name="Sandor L."/>
            <person name="Lee J."/>
            <person name="Lipzen A."/>
            <person name="Pangilinan J."/>
            <person name="LaButti K."/>
            <person name="Hainaut M."/>
            <person name="Henrissat B."/>
            <person name="Grigoriev I.V."/>
            <person name="Spatafora J.W."/>
            <person name="Aime M.C."/>
        </authorList>
    </citation>
    <scope>NUCLEOTIDE SEQUENCE [LARGE SCALE GENOMIC DNA]</scope>
    <source>
        <strain evidence="19 20">MCA 4198</strain>
    </source>
</reference>
<dbReference type="PANTHER" id="PTHR46378">
    <property type="entry name" value="STEROL REGULATORY ELEMENT-BINDING PROTEIN CLEAVAGE-ACTIVATING PROTEIN"/>
    <property type="match status" value="1"/>
</dbReference>
<evidence type="ECO:0000256" key="11">
    <source>
        <dbReference type="ARBA" id="ARBA00023098"/>
    </source>
</evidence>
<evidence type="ECO:0000256" key="2">
    <source>
        <dbReference type="ARBA" id="ARBA00004653"/>
    </source>
</evidence>